<accession>A0A0K2ZE02</accession>
<dbReference type="EMBL" id="CXOK01000001">
    <property type="protein sequence ID" value="CTP83027.1"/>
    <property type="molecule type" value="Genomic_DNA"/>
</dbReference>
<dbReference type="InterPro" id="IPR007813">
    <property type="entry name" value="PilN"/>
</dbReference>
<dbReference type="RefSeq" id="WP_053839623.1">
    <property type="nucleotide sequence ID" value="NZ_CP076250.1"/>
</dbReference>
<proteinExistence type="predicted"/>
<gene>
    <name evidence="2" type="primary">pefL</name>
    <name evidence="2" type="ORF">XTPLMG728_0092</name>
</gene>
<dbReference type="Pfam" id="PF05137">
    <property type="entry name" value="PilN"/>
    <property type="match status" value="1"/>
</dbReference>
<dbReference type="SUPFAM" id="SSF53067">
    <property type="entry name" value="Actin-like ATPase domain"/>
    <property type="match status" value="1"/>
</dbReference>
<dbReference type="AlphaFoldDB" id="A0A0K2ZE02"/>
<evidence type="ECO:0000313" key="3">
    <source>
        <dbReference type="Proteomes" id="UP000041247"/>
    </source>
</evidence>
<dbReference type="Gene3D" id="3.30.1490.300">
    <property type="match status" value="1"/>
</dbReference>
<feature type="transmembrane region" description="Helical" evidence="1">
    <location>
        <begin position="213"/>
        <end position="233"/>
    </location>
</feature>
<name>A0A0K2ZE02_9XANT</name>
<protein>
    <submittedName>
        <fullName evidence="2">Type II secretion system protein L</fullName>
    </submittedName>
</protein>
<organism evidence="2 3">
    <name type="scientific">Xanthomonas graminis pv. poae</name>
    <dbReference type="NCBI Taxonomy" id="227946"/>
    <lineage>
        <taxon>Bacteria</taxon>
        <taxon>Pseudomonadati</taxon>
        <taxon>Pseudomonadota</taxon>
        <taxon>Gammaproteobacteria</taxon>
        <taxon>Lysobacterales</taxon>
        <taxon>Lysobacteraceae</taxon>
        <taxon>Xanthomonas</taxon>
        <taxon>Xanthomonas translucens group</taxon>
        <taxon>Xanthomonas graminis</taxon>
    </lineage>
</organism>
<evidence type="ECO:0000256" key="1">
    <source>
        <dbReference type="SAM" id="Phobius"/>
    </source>
</evidence>
<sequence length="374" mass="41126">MTAWRDTMNKLGVRMAPGAGGVLAWWQRSLMAWLPPRWQLQLGWSQARLLLWREGEQLVVARQVDAELGTPLALPWPLLPSDLEAVLGPRLAALPRVWLLPAPAALQRTLRLPAAAAEHLRDVVRFEIDRQTPFQADQVVYDVRPGARRDDAQLDAELVVAPRRVLEDLHASAGALRPTLAGVDVAAADGTPLGVNLLPPEQRHRRADPMRRWNAILAATALLALFAAGWQLLDNRRDALEQLRAQVDSGAQRARGVAAQRQQLVDLVEGAAFFDQLRAERPTALEIWNELSKRLPEGTYLEKFSVEGDQLQLIGLSSEASSLVGRLEGSPLWRTPSLTGVLQADPGSHRDRFTLTAELAGTKRKEAANAGAGR</sequence>
<keyword evidence="1" id="KW-1133">Transmembrane helix</keyword>
<reference evidence="2 3" key="1">
    <citation type="submission" date="2015-07" db="EMBL/GenBank/DDBJ databases">
        <authorList>
            <person name="Noorani M."/>
        </authorList>
    </citation>
    <scope>NUCLEOTIDE SEQUENCE [LARGE SCALE GENOMIC DNA]</scope>
    <source>
        <strain evidence="2">LMG728</strain>
    </source>
</reference>
<keyword evidence="1" id="KW-0472">Membrane</keyword>
<keyword evidence="1" id="KW-0812">Transmembrane</keyword>
<dbReference type="Proteomes" id="UP000041247">
    <property type="component" value="Unassembled WGS sequence"/>
</dbReference>
<dbReference type="InterPro" id="IPR052534">
    <property type="entry name" value="Extracell_DNA_Util/SecSys_Comp"/>
</dbReference>
<evidence type="ECO:0000313" key="2">
    <source>
        <dbReference type="EMBL" id="CTP83027.1"/>
    </source>
</evidence>
<dbReference type="PANTHER" id="PTHR40278">
    <property type="entry name" value="DNA UTILIZATION PROTEIN HOFN"/>
    <property type="match status" value="1"/>
</dbReference>
<dbReference type="PANTHER" id="PTHR40278:SF1">
    <property type="entry name" value="DNA UTILIZATION PROTEIN HOFN"/>
    <property type="match status" value="1"/>
</dbReference>
<dbReference type="InterPro" id="IPR043129">
    <property type="entry name" value="ATPase_NBD"/>
</dbReference>